<evidence type="ECO:0000313" key="8">
    <source>
        <dbReference type="Proteomes" id="UP000825729"/>
    </source>
</evidence>
<feature type="compositionally biased region" description="Polar residues" evidence="5">
    <location>
        <begin position="387"/>
        <end position="398"/>
    </location>
</feature>
<keyword evidence="1" id="KW-0808">Transferase</keyword>
<dbReference type="SUPFAM" id="SSF56112">
    <property type="entry name" value="Protein kinase-like (PK-like)"/>
    <property type="match status" value="1"/>
</dbReference>
<dbReference type="Proteomes" id="UP000825729">
    <property type="component" value="Unassembled WGS sequence"/>
</dbReference>
<dbReference type="Gene3D" id="3.30.200.20">
    <property type="entry name" value="Phosphorylase Kinase, domain 1"/>
    <property type="match status" value="1"/>
</dbReference>
<dbReference type="InterPro" id="IPR052059">
    <property type="entry name" value="CR_Ser/Thr_kinase"/>
</dbReference>
<gene>
    <name evidence="7" type="ORF">H6P81_010578</name>
</gene>
<dbReference type="PANTHER" id="PTHR47973">
    <property type="entry name" value="CYSTEINE-RICH RECEPTOR-LIKE PROTEIN KINASE 3"/>
    <property type="match status" value="1"/>
</dbReference>
<comment type="caution">
    <text evidence="7">The sequence shown here is derived from an EMBL/GenBank/DDBJ whole genome shotgun (WGS) entry which is preliminary data.</text>
</comment>
<keyword evidence="4" id="KW-0067">ATP-binding</keyword>
<protein>
    <recommendedName>
        <fullName evidence="6">Protein kinase domain-containing protein</fullName>
    </recommendedName>
</protein>
<evidence type="ECO:0000256" key="4">
    <source>
        <dbReference type="ARBA" id="ARBA00022840"/>
    </source>
</evidence>
<keyword evidence="3" id="KW-0418">Kinase</keyword>
<accession>A0AAV7EPE0</accession>
<dbReference type="GO" id="GO:0005524">
    <property type="term" value="F:ATP binding"/>
    <property type="evidence" value="ECO:0007669"/>
    <property type="project" value="UniProtKB-KW"/>
</dbReference>
<proteinExistence type="predicted"/>
<dbReference type="InterPro" id="IPR000719">
    <property type="entry name" value="Prot_kinase_dom"/>
</dbReference>
<dbReference type="AlphaFoldDB" id="A0AAV7EPE0"/>
<evidence type="ECO:0000259" key="6">
    <source>
        <dbReference type="PROSITE" id="PS50011"/>
    </source>
</evidence>
<dbReference type="InterPro" id="IPR011009">
    <property type="entry name" value="Kinase-like_dom_sf"/>
</dbReference>
<dbReference type="CDD" id="cd14066">
    <property type="entry name" value="STKc_IRAK"/>
    <property type="match status" value="1"/>
</dbReference>
<reference evidence="7 8" key="1">
    <citation type="submission" date="2021-07" db="EMBL/GenBank/DDBJ databases">
        <title>The Aristolochia fimbriata genome: insights into angiosperm evolution, floral development and chemical biosynthesis.</title>
        <authorList>
            <person name="Jiao Y."/>
        </authorList>
    </citation>
    <scope>NUCLEOTIDE SEQUENCE [LARGE SCALE GENOMIC DNA]</scope>
    <source>
        <strain evidence="7">IBCAS-2021</strain>
        <tissue evidence="7">Leaf</tissue>
    </source>
</reference>
<feature type="domain" description="Protein kinase" evidence="6">
    <location>
        <begin position="54"/>
        <end position="330"/>
    </location>
</feature>
<keyword evidence="8" id="KW-1185">Reference proteome</keyword>
<dbReference type="EMBL" id="JAINDJ010000004">
    <property type="protein sequence ID" value="KAG9450613.1"/>
    <property type="molecule type" value="Genomic_DNA"/>
</dbReference>
<dbReference type="SMART" id="SM00220">
    <property type="entry name" value="S_TKc"/>
    <property type="match status" value="1"/>
</dbReference>
<dbReference type="Pfam" id="PF07714">
    <property type="entry name" value="PK_Tyr_Ser-Thr"/>
    <property type="match status" value="1"/>
</dbReference>
<dbReference type="InterPro" id="IPR001245">
    <property type="entry name" value="Ser-Thr/Tyr_kinase_cat_dom"/>
</dbReference>
<feature type="region of interest" description="Disordered" evidence="5">
    <location>
        <begin position="334"/>
        <end position="398"/>
    </location>
</feature>
<organism evidence="7 8">
    <name type="scientific">Aristolochia fimbriata</name>
    <name type="common">White veined hardy Dutchman's pipe vine</name>
    <dbReference type="NCBI Taxonomy" id="158543"/>
    <lineage>
        <taxon>Eukaryota</taxon>
        <taxon>Viridiplantae</taxon>
        <taxon>Streptophyta</taxon>
        <taxon>Embryophyta</taxon>
        <taxon>Tracheophyta</taxon>
        <taxon>Spermatophyta</taxon>
        <taxon>Magnoliopsida</taxon>
        <taxon>Magnoliidae</taxon>
        <taxon>Piperales</taxon>
        <taxon>Aristolochiaceae</taxon>
        <taxon>Aristolochia</taxon>
    </lineage>
</organism>
<dbReference type="PROSITE" id="PS50011">
    <property type="entry name" value="PROTEIN_KINASE_DOM"/>
    <property type="match status" value="1"/>
</dbReference>
<evidence type="ECO:0000256" key="5">
    <source>
        <dbReference type="SAM" id="MobiDB-lite"/>
    </source>
</evidence>
<sequence length="398" mass="44286">MGLGRRLCCCLQTKRLKWKQNGPRDGEEEEEKGHGESWDLIFELETLEVATDNFSEENLLGHGGFGPVYKGRLANGQEIAVKKLSVTSRQGFNEFMNEVKFLVRVQHRNLVTLLGCCAHGGDKALVYDYLPNKSLDKFLFDKMKSSSLDWSKRYDIIFGVARGLLYLHEESPLRIIHRDIKASNILLDNQLNPKISDFGLARLFAAEDTHVSTFKIAGTHGYMAPEYALHGYLSVKSDVFSYGVLVLEIASGWKNHDRRLPDESGDLLSYAWKLFRGGNVLDLVDKSLDTYDEGQAALCIQLGLLCCQANITDRPDMSTVNLILSSDSFILPKPSKPGLQGRRGYWSGTRSTLGSGTNPSSSLNPSSTSTGNSKMSNSTFMEDESRNSLSVSFTEEGR</sequence>
<dbReference type="FunFam" id="3.30.200.20:FF:000162">
    <property type="entry name" value="Adenine nucleotide alpha hydrolase-like domain kinase"/>
    <property type="match status" value="1"/>
</dbReference>
<dbReference type="PROSITE" id="PS00108">
    <property type="entry name" value="PROTEIN_KINASE_ST"/>
    <property type="match status" value="1"/>
</dbReference>
<keyword evidence="2" id="KW-0547">Nucleotide-binding</keyword>
<dbReference type="FunFam" id="1.10.510.10:FF:001543">
    <property type="entry name" value="Cysteine-rich receptor-like protein kinase 41"/>
    <property type="match status" value="1"/>
</dbReference>
<dbReference type="GO" id="GO:0004672">
    <property type="term" value="F:protein kinase activity"/>
    <property type="evidence" value="ECO:0007669"/>
    <property type="project" value="InterPro"/>
</dbReference>
<name>A0AAV7EPE0_ARIFI</name>
<evidence type="ECO:0000256" key="2">
    <source>
        <dbReference type="ARBA" id="ARBA00022741"/>
    </source>
</evidence>
<dbReference type="Gene3D" id="1.10.510.10">
    <property type="entry name" value="Transferase(Phosphotransferase) domain 1"/>
    <property type="match status" value="1"/>
</dbReference>
<evidence type="ECO:0000256" key="3">
    <source>
        <dbReference type="ARBA" id="ARBA00022777"/>
    </source>
</evidence>
<feature type="compositionally biased region" description="Low complexity" evidence="5">
    <location>
        <begin position="351"/>
        <end position="373"/>
    </location>
</feature>
<evidence type="ECO:0000313" key="7">
    <source>
        <dbReference type="EMBL" id="KAG9450613.1"/>
    </source>
</evidence>
<dbReference type="InterPro" id="IPR008271">
    <property type="entry name" value="Ser/Thr_kinase_AS"/>
</dbReference>
<evidence type="ECO:0000256" key="1">
    <source>
        <dbReference type="ARBA" id="ARBA00022679"/>
    </source>
</evidence>